<evidence type="ECO:0000313" key="3">
    <source>
        <dbReference type="Proteomes" id="UP000253208"/>
    </source>
</evidence>
<comment type="caution">
    <text evidence="2">The sequence shown here is derived from an EMBL/GenBank/DDBJ whole genome shotgun (WGS) entry which is preliminary data.</text>
</comment>
<evidence type="ECO:0000313" key="2">
    <source>
        <dbReference type="EMBL" id="RCH46374.1"/>
    </source>
</evidence>
<proteinExistence type="predicted"/>
<evidence type="ECO:0000259" key="1">
    <source>
        <dbReference type="Pfam" id="PF21757"/>
    </source>
</evidence>
<dbReference type="AlphaFoldDB" id="A0A367G8L5"/>
<dbReference type="Proteomes" id="UP000253208">
    <property type="component" value="Unassembled WGS sequence"/>
</dbReference>
<feature type="domain" description="DUF6870" evidence="1">
    <location>
        <begin position="15"/>
        <end position="83"/>
    </location>
</feature>
<dbReference type="RefSeq" id="WP_114001399.1">
    <property type="nucleotide sequence ID" value="NZ_PSQG01000001.1"/>
</dbReference>
<reference evidence="2 3" key="1">
    <citation type="submission" date="2018-02" db="EMBL/GenBank/DDBJ databases">
        <title>Complete genome sequencing of Faecalibacterium prausnitzii strains isolated from the human gut.</title>
        <authorList>
            <person name="Fitzgerald B.C."/>
            <person name="Shkoporov A.N."/>
            <person name="Ross P.R."/>
            <person name="Hill C."/>
        </authorList>
    </citation>
    <scope>NUCLEOTIDE SEQUENCE [LARGE SCALE GENOMIC DNA]</scope>
    <source>
        <strain evidence="2 3">APC942/31-1</strain>
    </source>
</reference>
<protein>
    <recommendedName>
        <fullName evidence="1">DUF6870 domain-containing protein</fullName>
    </recommendedName>
</protein>
<organism evidence="2 3">
    <name type="scientific">Blautia obeum</name>
    <dbReference type="NCBI Taxonomy" id="40520"/>
    <lineage>
        <taxon>Bacteria</taxon>
        <taxon>Bacillati</taxon>
        <taxon>Bacillota</taxon>
        <taxon>Clostridia</taxon>
        <taxon>Lachnospirales</taxon>
        <taxon>Lachnospiraceae</taxon>
        <taxon>Blautia</taxon>
    </lineage>
</organism>
<name>A0A367G8L5_9FIRM</name>
<dbReference type="Pfam" id="PF21757">
    <property type="entry name" value="DUF6870"/>
    <property type="match status" value="1"/>
</dbReference>
<accession>A0A367G8L5</accession>
<dbReference type="EMBL" id="PSQG01000001">
    <property type="protein sequence ID" value="RCH46374.1"/>
    <property type="molecule type" value="Genomic_DNA"/>
</dbReference>
<dbReference type="InterPro" id="IPR049222">
    <property type="entry name" value="DUF6870"/>
</dbReference>
<sequence>MAEKELPTPEEMQEMAEIDIRTVDTSSLVDIEQVQIQTELPQEERIADYIRQIKNPYCYISHGVVVKISFNGKCTLEESLSRCISL</sequence>
<gene>
    <name evidence="2" type="ORF">C4886_00045</name>
</gene>